<protein>
    <recommendedName>
        <fullName evidence="4">Salt-induced outer membrane protein</fullName>
    </recommendedName>
</protein>
<dbReference type="eggNOG" id="COG3137">
    <property type="taxonomic scope" value="Bacteria"/>
</dbReference>
<dbReference type="Proteomes" id="UP000011021">
    <property type="component" value="Unassembled WGS sequence"/>
</dbReference>
<comment type="caution">
    <text evidence="2">The sequence shown here is derived from an EMBL/GenBank/DDBJ whole genome shotgun (WGS) entry which is preliminary data.</text>
</comment>
<proteinExistence type="predicted"/>
<keyword evidence="3" id="KW-1185">Reference proteome</keyword>
<dbReference type="InterPro" id="IPR007433">
    <property type="entry name" value="DUF481"/>
</dbReference>
<evidence type="ECO:0000313" key="3">
    <source>
        <dbReference type="Proteomes" id="UP000011021"/>
    </source>
</evidence>
<dbReference type="Pfam" id="PF04338">
    <property type="entry name" value="DUF481"/>
    <property type="match status" value="1"/>
</dbReference>
<accession>E7RUT1</accession>
<dbReference type="HOGENOM" id="CLU_1085004_0_0_4"/>
<gene>
    <name evidence="2" type="ORF">HMPREF0551_0247</name>
</gene>
<evidence type="ECO:0008006" key="4">
    <source>
        <dbReference type="Google" id="ProtNLM"/>
    </source>
</evidence>
<feature type="signal peptide" evidence="1">
    <location>
        <begin position="1"/>
        <end position="24"/>
    </location>
</feature>
<reference evidence="2 3" key="1">
    <citation type="submission" date="2010-12" db="EMBL/GenBank/DDBJ databases">
        <authorList>
            <person name="Muzny D."/>
            <person name="Qin X."/>
            <person name="Deng J."/>
            <person name="Jiang H."/>
            <person name="Liu Y."/>
            <person name="Qu J."/>
            <person name="Song X.-Z."/>
            <person name="Zhang L."/>
            <person name="Thornton R."/>
            <person name="Coyle M."/>
            <person name="Francisco L."/>
            <person name="Jackson L."/>
            <person name="Javaid M."/>
            <person name="Korchina V."/>
            <person name="Kovar C."/>
            <person name="Mata R."/>
            <person name="Mathew T."/>
            <person name="Ngo R."/>
            <person name="Nguyen L."/>
            <person name="Nguyen N."/>
            <person name="Okwuonu G."/>
            <person name="Ongeri F."/>
            <person name="Pham C."/>
            <person name="Simmons D."/>
            <person name="Wilczek-Boney K."/>
            <person name="Hale W."/>
            <person name="Jakkamsetti A."/>
            <person name="Pham P."/>
            <person name="Ruth R."/>
            <person name="San Lucas F."/>
            <person name="Warren J."/>
            <person name="Zhang J."/>
            <person name="Zhao Z."/>
            <person name="Zhou C."/>
            <person name="Zhu D."/>
            <person name="Lee S."/>
            <person name="Bess C."/>
            <person name="Blankenburg K."/>
            <person name="Forbes L."/>
            <person name="Fu Q."/>
            <person name="Gubbala S."/>
            <person name="Hirani K."/>
            <person name="Jayaseelan J.C."/>
            <person name="Lara F."/>
            <person name="Munidasa M."/>
            <person name="Palculict T."/>
            <person name="Patil S."/>
            <person name="Pu L.-L."/>
            <person name="Saada N."/>
            <person name="Tang L."/>
            <person name="Weissenberger G."/>
            <person name="Zhu Y."/>
            <person name="Hemphill L."/>
            <person name="Shang Y."/>
            <person name="Youmans B."/>
            <person name="Ayvaz T."/>
            <person name="Ross M."/>
            <person name="Santibanez J."/>
            <person name="Aqrawi P."/>
            <person name="Gross S."/>
            <person name="Joshi V."/>
            <person name="Fowler G."/>
            <person name="Nazareth L."/>
            <person name="Reid J."/>
            <person name="Worley K."/>
            <person name="Petrosino J."/>
            <person name="Highlander S."/>
            <person name="Gibbs R."/>
        </authorList>
    </citation>
    <scope>NUCLEOTIDE SEQUENCE [LARGE SCALE GENOMIC DNA]</scope>
    <source>
        <strain evidence="2 3">ATCC 51599</strain>
    </source>
</reference>
<dbReference type="EMBL" id="AEQP01000001">
    <property type="protein sequence ID" value="EFV96064.1"/>
    <property type="molecule type" value="Genomic_DNA"/>
</dbReference>
<dbReference type="AlphaFoldDB" id="E7RUT1"/>
<name>E7RUT1_9BURK</name>
<evidence type="ECO:0000256" key="1">
    <source>
        <dbReference type="SAM" id="SignalP"/>
    </source>
</evidence>
<keyword evidence="1" id="KW-0732">Signal</keyword>
<evidence type="ECO:0000313" key="2">
    <source>
        <dbReference type="EMBL" id="EFV96064.1"/>
    </source>
</evidence>
<feature type="chain" id="PRO_5003224041" description="Salt-induced outer membrane protein" evidence="1">
    <location>
        <begin position="25"/>
        <end position="256"/>
    </location>
</feature>
<organism evidence="2 3">
    <name type="scientific">Lautropia mirabilis ATCC 51599</name>
    <dbReference type="NCBI Taxonomy" id="887898"/>
    <lineage>
        <taxon>Bacteria</taxon>
        <taxon>Pseudomonadati</taxon>
        <taxon>Pseudomonadota</taxon>
        <taxon>Betaproteobacteria</taxon>
        <taxon>Burkholderiales</taxon>
        <taxon>Burkholderiaceae</taxon>
        <taxon>Lautropia</taxon>
    </lineage>
</organism>
<dbReference type="STRING" id="887898.HMPREF0551_0247"/>
<dbReference type="RefSeq" id="WP_005672061.1">
    <property type="nucleotide sequence ID" value="NZ_CP146288.1"/>
</dbReference>
<sequence length="256" mass="28933">MSMNTRPITFGLAALLLLPGLAQAQIKTQPDGHWRQILGAGASFASGNSNINSFNLHYDLARQTRHHTVALRAQALYNTSNHKTSAHNNTLEFNGKRNLDERHYIFANTSWYRDRIANLSHRLAAAFGRGYQVTTTPNDDWSVFAGLGYSEDRYTVPTIVADQLRTRYGRAELTLGTESHHQLTDTTTAHQRLVFYPALNRNRDRRAELQADLSVSITRQLALTAAAELRYNSDPGTNIYKMDRRFITGVSWKLLD</sequence>